<dbReference type="EMBL" id="CM031827">
    <property type="protein sequence ID" value="KAG6724227.1"/>
    <property type="molecule type" value="Genomic_DNA"/>
</dbReference>
<reference evidence="2" key="1">
    <citation type="submission" date="2021-01" db="EMBL/GenBank/DDBJ databases">
        <authorList>
            <person name="Lovell J.T."/>
            <person name="Bentley N."/>
            <person name="Bhattarai G."/>
            <person name="Jenkins J.W."/>
            <person name="Sreedasyam A."/>
            <person name="Alarcon Y."/>
            <person name="Bock C."/>
            <person name="Boston L."/>
            <person name="Carlson J."/>
            <person name="Cervantes K."/>
            <person name="Clermont K."/>
            <person name="Krom N."/>
            <person name="Kubenka K."/>
            <person name="Mamidi S."/>
            <person name="Mattison C."/>
            <person name="Monteros M."/>
            <person name="Pisani C."/>
            <person name="Plott C."/>
            <person name="Rajasekar S."/>
            <person name="Rhein H.S."/>
            <person name="Rohla C."/>
            <person name="Song M."/>
            <person name="Hilaire R.S."/>
            <person name="Shu S."/>
            <person name="Wells L."/>
            <person name="Wang X."/>
            <person name="Webber J."/>
            <person name="Heerema R.J."/>
            <person name="Klein P."/>
            <person name="Conner P."/>
            <person name="Grauke L."/>
            <person name="Grimwood J."/>
            <person name="Schmutz J."/>
            <person name="Randall J.J."/>
        </authorList>
    </citation>
    <scope>NUCLEOTIDE SEQUENCE</scope>
    <source>
        <tissue evidence="2">Leaf</tissue>
    </source>
</reference>
<dbReference type="Proteomes" id="UP000811246">
    <property type="component" value="Chromosome 3"/>
</dbReference>
<evidence type="ECO:0000313" key="3">
    <source>
        <dbReference type="Proteomes" id="UP000811246"/>
    </source>
</evidence>
<evidence type="ECO:0000313" key="2">
    <source>
        <dbReference type="EMBL" id="KAG6724227.1"/>
    </source>
</evidence>
<name>A0A922FNX5_CARIL</name>
<sequence length="66" mass="8112">MIWASYGQFTILKILFIFFDLFQKSYMNDTETHNFEIHMMMMANLFRLLMKMTEVDRMQMCRLSNI</sequence>
<feature type="signal peptide" evidence="1">
    <location>
        <begin position="1"/>
        <end position="27"/>
    </location>
</feature>
<accession>A0A922FNX5</accession>
<evidence type="ECO:0000256" key="1">
    <source>
        <dbReference type="SAM" id="SignalP"/>
    </source>
</evidence>
<feature type="chain" id="PRO_5037873117" evidence="1">
    <location>
        <begin position="28"/>
        <end position="66"/>
    </location>
</feature>
<comment type="caution">
    <text evidence="2">The sequence shown here is derived from an EMBL/GenBank/DDBJ whole genome shotgun (WGS) entry which is preliminary data.</text>
</comment>
<proteinExistence type="predicted"/>
<gene>
    <name evidence="2" type="ORF">I3842_03G248600</name>
</gene>
<protein>
    <submittedName>
        <fullName evidence="2">Uncharacterized protein</fullName>
    </submittedName>
</protein>
<organism evidence="2 3">
    <name type="scientific">Carya illinoinensis</name>
    <name type="common">Pecan</name>
    <dbReference type="NCBI Taxonomy" id="32201"/>
    <lineage>
        <taxon>Eukaryota</taxon>
        <taxon>Viridiplantae</taxon>
        <taxon>Streptophyta</taxon>
        <taxon>Embryophyta</taxon>
        <taxon>Tracheophyta</taxon>
        <taxon>Spermatophyta</taxon>
        <taxon>Magnoliopsida</taxon>
        <taxon>eudicotyledons</taxon>
        <taxon>Gunneridae</taxon>
        <taxon>Pentapetalae</taxon>
        <taxon>rosids</taxon>
        <taxon>fabids</taxon>
        <taxon>Fagales</taxon>
        <taxon>Juglandaceae</taxon>
        <taxon>Carya</taxon>
    </lineage>
</organism>
<dbReference type="AlphaFoldDB" id="A0A922FNX5"/>
<keyword evidence="1" id="KW-0732">Signal</keyword>